<dbReference type="Pfam" id="PF01636">
    <property type="entry name" value="APH"/>
    <property type="match status" value="1"/>
</dbReference>
<organism evidence="3 4">
    <name type="scientific">Paenibacillus spongiae</name>
    <dbReference type="NCBI Taxonomy" id="2909671"/>
    <lineage>
        <taxon>Bacteria</taxon>
        <taxon>Bacillati</taxon>
        <taxon>Bacillota</taxon>
        <taxon>Bacilli</taxon>
        <taxon>Bacillales</taxon>
        <taxon>Paenibacillaceae</taxon>
        <taxon>Paenibacillus</taxon>
    </lineage>
</organism>
<dbReference type="PANTHER" id="PTHR21064">
    <property type="entry name" value="AMINOGLYCOSIDE PHOSPHOTRANSFERASE DOMAIN-CONTAINING PROTEIN-RELATED"/>
    <property type="match status" value="1"/>
</dbReference>
<dbReference type="Gene3D" id="3.30.200.20">
    <property type="entry name" value="Phosphorylase Kinase, domain 1"/>
    <property type="match status" value="1"/>
</dbReference>
<evidence type="ECO:0000313" key="3">
    <source>
        <dbReference type="EMBL" id="UVI33149.1"/>
    </source>
</evidence>
<evidence type="ECO:0000256" key="1">
    <source>
        <dbReference type="ARBA" id="ARBA00038240"/>
    </source>
</evidence>
<accession>A0ABY5SHL3</accession>
<gene>
    <name evidence="3" type="ORF">L1F29_15480</name>
</gene>
<evidence type="ECO:0000313" key="4">
    <source>
        <dbReference type="Proteomes" id="UP001057877"/>
    </source>
</evidence>
<dbReference type="SUPFAM" id="SSF56112">
    <property type="entry name" value="Protein kinase-like (PK-like)"/>
    <property type="match status" value="1"/>
</dbReference>
<dbReference type="InterPro" id="IPR011009">
    <property type="entry name" value="Kinase-like_dom_sf"/>
</dbReference>
<proteinExistence type="inferred from homology"/>
<evidence type="ECO:0000259" key="2">
    <source>
        <dbReference type="Pfam" id="PF01636"/>
    </source>
</evidence>
<keyword evidence="4" id="KW-1185">Reference proteome</keyword>
<dbReference type="InterPro" id="IPR002575">
    <property type="entry name" value="Aminoglycoside_PTrfase"/>
</dbReference>
<protein>
    <submittedName>
        <fullName evidence="3">Phosphotransferase</fullName>
    </submittedName>
</protein>
<dbReference type="Gene3D" id="3.90.1200.10">
    <property type="match status" value="1"/>
</dbReference>
<dbReference type="EMBL" id="CP091430">
    <property type="protein sequence ID" value="UVI33149.1"/>
    <property type="molecule type" value="Genomic_DNA"/>
</dbReference>
<reference evidence="3" key="1">
    <citation type="submission" date="2022-01" db="EMBL/GenBank/DDBJ databases">
        <title>Paenibacillus spongiae sp. nov., isolated from marine sponge.</title>
        <authorList>
            <person name="Li Z."/>
            <person name="Zhang M."/>
        </authorList>
    </citation>
    <scope>NUCLEOTIDE SEQUENCE</scope>
    <source>
        <strain evidence="3">PHS-Z3</strain>
    </source>
</reference>
<comment type="similarity">
    <text evidence="1">Belongs to the pseudomonas-type ThrB family.</text>
</comment>
<dbReference type="Proteomes" id="UP001057877">
    <property type="component" value="Chromosome"/>
</dbReference>
<dbReference type="RefSeq" id="WP_258389202.1">
    <property type="nucleotide sequence ID" value="NZ_CP091430.1"/>
</dbReference>
<name>A0ABY5SHL3_9BACL</name>
<feature type="domain" description="Aminoglycoside phosphotransferase" evidence="2">
    <location>
        <begin position="40"/>
        <end position="265"/>
    </location>
</feature>
<dbReference type="PANTHER" id="PTHR21064:SF6">
    <property type="entry name" value="AMINOGLYCOSIDE PHOSPHOTRANSFERASE DOMAIN-CONTAINING PROTEIN"/>
    <property type="match status" value="1"/>
</dbReference>
<dbReference type="InterPro" id="IPR050249">
    <property type="entry name" value="Pseudomonas-type_ThrB"/>
</dbReference>
<sequence length="327" mass="37928">MALFPVTHSILSQRALAAEVLPHYFGGSPSECRLLVRGMNDTYLVHSEGTRYILRAYRHGHRSLQDIRHELDLLQYLHSRSIGVAAPLTRLDGQYATEIQAPEGTRYAALFAYAPGHMLPLSPETAGRYGQAAARLHAIMNTFVSKHRRYQIDLKHLLDDRVPWILPLLEHRPEDQLFVNRVWRFLREHLDSIAPHLRWGMCHGDLNGGNCHTDNEGNLTFFDFDCEGPGWPAYDAAVFNWSVRDMSDRHYARQLWQAYLDAYQHVLPLSEMELASIPYFVAARQLWLVGLHCQHADEWSYGNLSEAYFDRRLRILHELVHEHDWKL</sequence>